<comment type="caution">
    <text evidence="6">The sequence shown here is derived from an EMBL/GenBank/DDBJ whole genome shotgun (WGS) entry which is preliminary data.</text>
</comment>
<evidence type="ECO:0000313" key="7">
    <source>
        <dbReference type="Proteomes" id="UP001139494"/>
    </source>
</evidence>
<keyword evidence="3" id="KW-0067">ATP-binding</keyword>
<dbReference type="Pfam" id="PF02933">
    <property type="entry name" value="CDC48_2"/>
    <property type="match status" value="1"/>
</dbReference>
<dbReference type="InterPro" id="IPR041569">
    <property type="entry name" value="AAA_lid_3"/>
</dbReference>
<dbReference type="Pfam" id="PF17862">
    <property type="entry name" value="AAA_lid_3"/>
    <property type="match status" value="1"/>
</dbReference>
<organism evidence="6 7">
    <name type="scientific">Natronomonas aquatica</name>
    <dbReference type="NCBI Taxonomy" id="2841590"/>
    <lineage>
        <taxon>Archaea</taxon>
        <taxon>Methanobacteriati</taxon>
        <taxon>Methanobacteriota</taxon>
        <taxon>Stenosarchaea group</taxon>
        <taxon>Halobacteria</taxon>
        <taxon>Halobacteriales</taxon>
        <taxon>Natronomonadaceae</taxon>
        <taxon>Natronomonas</taxon>
    </lineage>
</organism>
<dbReference type="InterPro" id="IPR050168">
    <property type="entry name" value="AAA_ATPase_domain"/>
</dbReference>
<dbReference type="AlphaFoldDB" id="A0A9R1CQZ4"/>
<keyword evidence="2" id="KW-0547">Nucleotide-binding</keyword>
<dbReference type="Gene3D" id="3.10.330.10">
    <property type="match status" value="1"/>
</dbReference>
<keyword evidence="1" id="KW-0677">Repeat</keyword>
<dbReference type="Gene3D" id="1.10.8.60">
    <property type="match status" value="2"/>
</dbReference>
<dbReference type="InterPro" id="IPR004201">
    <property type="entry name" value="Cdc48_dom2"/>
</dbReference>
<protein>
    <submittedName>
        <fullName evidence="6">AAA family ATPase</fullName>
    </submittedName>
</protein>
<dbReference type="PANTHER" id="PTHR23077:SF171">
    <property type="entry name" value="NUCLEAR VALOSIN-CONTAINING PROTEIN-LIKE"/>
    <property type="match status" value="1"/>
</dbReference>
<evidence type="ECO:0000256" key="1">
    <source>
        <dbReference type="ARBA" id="ARBA00022737"/>
    </source>
</evidence>
<evidence type="ECO:0000256" key="2">
    <source>
        <dbReference type="ARBA" id="ARBA00022741"/>
    </source>
</evidence>
<dbReference type="FunFam" id="3.40.50.300:FF:000018">
    <property type="entry name" value="Cell division control 48"/>
    <property type="match status" value="1"/>
</dbReference>
<gene>
    <name evidence="6" type="ORF">KM295_08510</name>
</gene>
<dbReference type="RefSeq" id="WP_256029542.1">
    <property type="nucleotide sequence ID" value="NZ_JAHLKM010000009.1"/>
</dbReference>
<dbReference type="SMART" id="SM01072">
    <property type="entry name" value="CDC48_2"/>
    <property type="match status" value="1"/>
</dbReference>
<dbReference type="InterPro" id="IPR029067">
    <property type="entry name" value="CDC48_domain_2-like_sf"/>
</dbReference>
<sequence length="700" mass="74587">MRTVDLTVAIRESDGATVLPVSVADVIDLDDDDVIRLEYGVGNEVVTTPELDDSIGKDRVLISSELSGRLGVEGGETVAVGAVSPDTASRIRLAPVPRLSIQGGAQLLRDAVGDAPLTDGETVSVSFFDGSLSIPFRVLSTDPSGPVFVTTETDVRIEDGPAPVETSEATTPVPRSAVGGYEDTAEKIEKSLVGAFGNEGRTGEIAPRRVGMLLAGPHGVGKTHLLRYAAWATNASIHRVLPQRLLSSSGETAADHLRSVATTARGSGRGVIHLDAFDTVLDEANAATVAAIREWVDRMKTVGEVAVVAEVTDLSAVPVDLRQGTRLSKTVTVPEPGRSDRGAILSTLASNMSVGASVDVAEIGSRAFGYVPGDLVSLWLTAAELAAQRTDAEPLAISEADFEEALELTEPSGFDQSTTDIPTTTFDDIGGLDEAKRELIRAVKWPLTNPELFEAIDIDPPSGILLYGPPGTGKTMLARAVSSTSNANFTAINGPELMNRYVGESERAVRRVFEQARSNAPTVLFFDEVDAIGMTRAEENNSPATDRVVSQLLTELDGVERRGAVTVVGATNRPGRLDDALLRPGRFDRLVSVPMPDAAARAEIFRIHLRGRVTGDYDIDVRALAEQTEGYTGSDIAAIVREAGLLAIESRIRERSQGRTAATNPTVRIRERDLKRALETVDPSLSPETRTRYDSLDQLG</sequence>
<dbReference type="SMART" id="SM00382">
    <property type="entry name" value="AAA"/>
    <property type="match status" value="2"/>
</dbReference>
<dbReference type="PANTHER" id="PTHR23077">
    <property type="entry name" value="AAA-FAMILY ATPASE"/>
    <property type="match status" value="1"/>
</dbReference>
<feature type="domain" description="CDC48" evidence="5">
    <location>
        <begin position="100"/>
        <end position="164"/>
    </location>
</feature>
<evidence type="ECO:0000313" key="6">
    <source>
        <dbReference type="EMBL" id="MCQ4333518.1"/>
    </source>
</evidence>
<evidence type="ECO:0000259" key="4">
    <source>
        <dbReference type="SMART" id="SM00382"/>
    </source>
</evidence>
<dbReference type="Proteomes" id="UP001139494">
    <property type="component" value="Unassembled WGS sequence"/>
</dbReference>
<evidence type="ECO:0000259" key="5">
    <source>
        <dbReference type="SMART" id="SM01072"/>
    </source>
</evidence>
<dbReference type="SUPFAM" id="SSF52540">
    <property type="entry name" value="P-loop containing nucleoside triphosphate hydrolases"/>
    <property type="match status" value="2"/>
</dbReference>
<name>A0A9R1CQZ4_9EURY</name>
<accession>A0A9R1CQZ4</accession>
<dbReference type="GO" id="GO:0016887">
    <property type="term" value="F:ATP hydrolysis activity"/>
    <property type="evidence" value="ECO:0007669"/>
    <property type="project" value="InterPro"/>
</dbReference>
<dbReference type="SUPFAM" id="SSF54585">
    <property type="entry name" value="Cdc48 domain 2-like"/>
    <property type="match status" value="1"/>
</dbReference>
<feature type="domain" description="AAA+ ATPase" evidence="4">
    <location>
        <begin position="208"/>
        <end position="374"/>
    </location>
</feature>
<dbReference type="InterPro" id="IPR003960">
    <property type="entry name" value="ATPase_AAA_CS"/>
</dbReference>
<dbReference type="Gene3D" id="3.40.50.300">
    <property type="entry name" value="P-loop containing nucleotide triphosphate hydrolases"/>
    <property type="match status" value="2"/>
</dbReference>
<proteinExistence type="predicted"/>
<dbReference type="InterPro" id="IPR003959">
    <property type="entry name" value="ATPase_AAA_core"/>
</dbReference>
<feature type="domain" description="AAA+ ATPase" evidence="4">
    <location>
        <begin position="460"/>
        <end position="597"/>
    </location>
</feature>
<dbReference type="PROSITE" id="PS00674">
    <property type="entry name" value="AAA"/>
    <property type="match status" value="1"/>
</dbReference>
<dbReference type="InterPro" id="IPR027417">
    <property type="entry name" value="P-loop_NTPase"/>
</dbReference>
<dbReference type="EMBL" id="JAHLKM010000009">
    <property type="protein sequence ID" value="MCQ4333518.1"/>
    <property type="molecule type" value="Genomic_DNA"/>
</dbReference>
<dbReference type="GO" id="GO:0005524">
    <property type="term" value="F:ATP binding"/>
    <property type="evidence" value="ECO:0007669"/>
    <property type="project" value="UniProtKB-KW"/>
</dbReference>
<dbReference type="InterPro" id="IPR003593">
    <property type="entry name" value="AAA+_ATPase"/>
</dbReference>
<evidence type="ECO:0000256" key="3">
    <source>
        <dbReference type="ARBA" id="ARBA00022840"/>
    </source>
</evidence>
<dbReference type="Pfam" id="PF00004">
    <property type="entry name" value="AAA"/>
    <property type="match status" value="2"/>
</dbReference>
<keyword evidence="7" id="KW-1185">Reference proteome</keyword>
<reference evidence="6" key="1">
    <citation type="journal article" date="2023" name="Front. Microbiol.">
        <title>Genomic-based phylogenetic and metabolic analyses of the genus Natronomonas, and description of Natronomonas aquatica sp. nov.</title>
        <authorList>
            <person name="Garcia-Roldan A."/>
            <person name="Duran-Viseras A."/>
            <person name="de la Haba R.R."/>
            <person name="Corral P."/>
            <person name="Sanchez-Porro C."/>
            <person name="Ventosa A."/>
        </authorList>
    </citation>
    <scope>NUCLEOTIDE SEQUENCE</scope>
    <source>
        <strain evidence="6">F2-12</strain>
    </source>
</reference>